<sequence length="154" mass="17403">MLTRLALPRGRTGSNSSLTLPIRRGGFARLKFAFAIAIAFVSQMLSSARARKLSSSSHRTASLHPSYNFHYANNVESAFNLSISLPYGLSDFAPPERSALSLEKEIMRLQEVLKKREAEIELGIVKLVLEDFPALSWEVWRLRVRSNQIGMRKR</sequence>
<dbReference type="EMBL" id="ML769450">
    <property type="protein sequence ID" value="KAE9401105.1"/>
    <property type="molecule type" value="Genomic_DNA"/>
</dbReference>
<protein>
    <submittedName>
        <fullName evidence="1">Uncharacterized protein</fullName>
    </submittedName>
</protein>
<accession>A0A6A4HX01</accession>
<reference evidence="1" key="1">
    <citation type="journal article" date="2019" name="Environ. Microbiol.">
        <title>Fungal ecological strategies reflected in gene transcription - a case study of two litter decomposers.</title>
        <authorList>
            <person name="Barbi F."/>
            <person name="Kohler A."/>
            <person name="Barry K."/>
            <person name="Baskaran P."/>
            <person name="Daum C."/>
            <person name="Fauchery L."/>
            <person name="Ihrmark K."/>
            <person name="Kuo A."/>
            <person name="LaButti K."/>
            <person name="Lipzen A."/>
            <person name="Morin E."/>
            <person name="Grigoriev I.V."/>
            <person name="Henrissat B."/>
            <person name="Lindahl B."/>
            <person name="Martin F."/>
        </authorList>
    </citation>
    <scope>NUCLEOTIDE SEQUENCE</scope>
    <source>
        <strain evidence="1">JB14</strain>
    </source>
</reference>
<evidence type="ECO:0000313" key="1">
    <source>
        <dbReference type="EMBL" id="KAE9401105.1"/>
    </source>
</evidence>
<name>A0A6A4HX01_9AGAR</name>
<evidence type="ECO:0000313" key="2">
    <source>
        <dbReference type="Proteomes" id="UP000799118"/>
    </source>
</evidence>
<proteinExistence type="predicted"/>
<dbReference type="OrthoDB" id="3176171at2759"/>
<dbReference type="Proteomes" id="UP000799118">
    <property type="component" value="Unassembled WGS sequence"/>
</dbReference>
<dbReference type="AlphaFoldDB" id="A0A6A4HX01"/>
<keyword evidence="2" id="KW-1185">Reference proteome</keyword>
<organism evidence="1 2">
    <name type="scientific">Gymnopus androsaceus JB14</name>
    <dbReference type="NCBI Taxonomy" id="1447944"/>
    <lineage>
        <taxon>Eukaryota</taxon>
        <taxon>Fungi</taxon>
        <taxon>Dikarya</taxon>
        <taxon>Basidiomycota</taxon>
        <taxon>Agaricomycotina</taxon>
        <taxon>Agaricomycetes</taxon>
        <taxon>Agaricomycetidae</taxon>
        <taxon>Agaricales</taxon>
        <taxon>Marasmiineae</taxon>
        <taxon>Omphalotaceae</taxon>
        <taxon>Gymnopus</taxon>
    </lineage>
</organism>
<gene>
    <name evidence="1" type="ORF">BT96DRAFT_618565</name>
</gene>